<feature type="signal peptide" evidence="9">
    <location>
        <begin position="1"/>
        <end position="26"/>
    </location>
</feature>
<comment type="subcellular location">
    <subcellularLocation>
        <location evidence="1">Membrane</location>
        <topology evidence="1">Single-pass type I membrane protein</topology>
    </subcellularLocation>
</comment>
<organism evidence="11 12">
    <name type="scientific">Neolamprologus brichardi</name>
    <name type="common">Fairy cichlid</name>
    <name type="synonym">Lamprologus brichardi</name>
    <dbReference type="NCBI Taxonomy" id="32507"/>
    <lineage>
        <taxon>Eukaryota</taxon>
        <taxon>Metazoa</taxon>
        <taxon>Chordata</taxon>
        <taxon>Craniata</taxon>
        <taxon>Vertebrata</taxon>
        <taxon>Euteleostomi</taxon>
        <taxon>Actinopterygii</taxon>
        <taxon>Neopterygii</taxon>
        <taxon>Teleostei</taxon>
        <taxon>Neoteleostei</taxon>
        <taxon>Acanthomorphata</taxon>
        <taxon>Ovalentaria</taxon>
        <taxon>Cichlomorphae</taxon>
        <taxon>Cichliformes</taxon>
        <taxon>Cichlidae</taxon>
        <taxon>African cichlids</taxon>
        <taxon>Pseudocrenilabrinae</taxon>
        <taxon>Lamprologini</taxon>
        <taxon>Neolamprologus</taxon>
    </lineage>
</organism>
<feature type="transmembrane region" description="Helical" evidence="8">
    <location>
        <begin position="353"/>
        <end position="375"/>
    </location>
</feature>
<dbReference type="Pfam" id="PF09240">
    <property type="entry name" value="IL6Ra-bind"/>
    <property type="match status" value="1"/>
</dbReference>
<evidence type="ECO:0000313" key="12">
    <source>
        <dbReference type="Proteomes" id="UP000261580"/>
    </source>
</evidence>
<proteinExistence type="predicted"/>
<dbReference type="InterPro" id="IPR015321">
    <property type="entry name" value="TypeI_recpt_CBD"/>
</dbReference>
<dbReference type="OMA" id="GPIPSQC"/>
<dbReference type="Proteomes" id="UP000261580">
    <property type="component" value="Unassembled WGS sequence"/>
</dbReference>
<evidence type="ECO:0000256" key="8">
    <source>
        <dbReference type="SAM" id="Phobius"/>
    </source>
</evidence>
<keyword evidence="6" id="KW-0675">Receptor</keyword>
<dbReference type="Ensembl" id="ENSNBRT00000028641.1">
    <property type="protein sequence ID" value="ENSNBRP00000027913.1"/>
    <property type="gene ID" value="ENSNBRG00000021286.1"/>
</dbReference>
<dbReference type="GeneTree" id="ENSGT00940000159971"/>
<reference evidence="11" key="2">
    <citation type="submission" date="2025-09" db="UniProtKB">
        <authorList>
            <consortium name="Ensembl"/>
        </authorList>
    </citation>
    <scope>IDENTIFICATION</scope>
</reference>
<evidence type="ECO:0000256" key="5">
    <source>
        <dbReference type="ARBA" id="ARBA00023136"/>
    </source>
</evidence>
<keyword evidence="12" id="KW-1185">Reference proteome</keyword>
<feature type="domain" description="Fibronectin type-III" evidence="10">
    <location>
        <begin position="240"/>
        <end position="336"/>
    </location>
</feature>
<keyword evidence="7" id="KW-0325">Glycoprotein</keyword>
<dbReference type="InterPro" id="IPR036116">
    <property type="entry name" value="FN3_sf"/>
</dbReference>
<dbReference type="Gene3D" id="2.60.40.10">
    <property type="entry name" value="Immunoglobulins"/>
    <property type="match status" value="3"/>
</dbReference>
<keyword evidence="2 8" id="KW-0812">Transmembrane</keyword>
<dbReference type="PANTHER" id="PTHR23037">
    <property type="entry name" value="CYTOKINE RECEPTOR"/>
    <property type="match status" value="1"/>
</dbReference>
<dbReference type="AlphaFoldDB" id="A0A3Q4I2E1"/>
<dbReference type="RefSeq" id="XP_035768606.1">
    <property type="nucleotide sequence ID" value="XM_035912713.1"/>
</dbReference>
<evidence type="ECO:0000256" key="7">
    <source>
        <dbReference type="ARBA" id="ARBA00023180"/>
    </source>
</evidence>
<sequence length="405" mass="45884">MARKCRLTYTATLMLLLITWKESTYCNGLTVSPPENLVITDPGHLGQLEITWNPPDSLPNMTECSVRYQLEYYNTYRDSWASIRTSKRTYTAQFDLAKDVRVRIYTLLSGTCTNDTMIKSTDYTEVIQKPPSTGVLGTEVLDFKCVFHNREYTECQWRRSEKIPDNSLQKLYFWHKELGQAEECPKYNTSGGVTIGCTFADVPLPVFTDINFCLNGSSPKGPLKPTFASLQIQNHVKCAATKKLHLQTGPDKFELHWEHPDGKVPGHCLEYEVEHNQEGPDGKESSTKSLTGGRTSLSLSIDINKTHCFRVRSKVHKYCASTSYWSDWSHPVCQPEQKDVTPEPDAIWDAIPVYIYIAVAIIALLVLSLCAWAMFKLKKPVQEKKVESLLTSLFARRPLLGPTEA</sequence>
<evidence type="ECO:0000256" key="3">
    <source>
        <dbReference type="ARBA" id="ARBA00022729"/>
    </source>
</evidence>
<name>A0A3Q4I2E1_NEOBR</name>
<evidence type="ECO:0000259" key="10">
    <source>
        <dbReference type="PROSITE" id="PS50853"/>
    </source>
</evidence>
<dbReference type="CTD" id="3598"/>
<protein>
    <submittedName>
        <fullName evidence="11">Interleukin 13 receptor, alpha 2</fullName>
    </submittedName>
</protein>
<dbReference type="Bgee" id="ENSNBRG00000021286">
    <property type="expression patterns" value="Expressed in zone of skin and 2 other cell types or tissues"/>
</dbReference>
<dbReference type="GO" id="GO:0009897">
    <property type="term" value="C:external side of plasma membrane"/>
    <property type="evidence" value="ECO:0007669"/>
    <property type="project" value="TreeGrafter"/>
</dbReference>
<evidence type="ECO:0000256" key="4">
    <source>
        <dbReference type="ARBA" id="ARBA00022989"/>
    </source>
</evidence>
<keyword evidence="4 8" id="KW-1133">Transmembrane helix</keyword>
<dbReference type="PROSITE" id="PS50853">
    <property type="entry name" value="FN3"/>
    <property type="match status" value="1"/>
</dbReference>
<keyword evidence="5 8" id="KW-0472">Membrane</keyword>
<dbReference type="GO" id="GO:0004896">
    <property type="term" value="F:cytokine receptor activity"/>
    <property type="evidence" value="ECO:0007669"/>
    <property type="project" value="TreeGrafter"/>
</dbReference>
<dbReference type="InterPro" id="IPR003961">
    <property type="entry name" value="FN3_dom"/>
</dbReference>
<evidence type="ECO:0000256" key="1">
    <source>
        <dbReference type="ARBA" id="ARBA00004479"/>
    </source>
</evidence>
<evidence type="ECO:0000256" key="6">
    <source>
        <dbReference type="ARBA" id="ARBA00023170"/>
    </source>
</evidence>
<evidence type="ECO:0000313" key="11">
    <source>
        <dbReference type="Ensembl" id="ENSNBRP00000027913.1"/>
    </source>
</evidence>
<accession>A0A3Q4I2E1</accession>
<keyword evidence="3 9" id="KW-0732">Signal</keyword>
<reference evidence="11" key="1">
    <citation type="submission" date="2025-08" db="UniProtKB">
        <authorList>
            <consortium name="Ensembl"/>
        </authorList>
    </citation>
    <scope>IDENTIFICATION</scope>
</reference>
<dbReference type="SUPFAM" id="SSF49265">
    <property type="entry name" value="Fibronectin type III"/>
    <property type="match status" value="3"/>
</dbReference>
<dbReference type="GeneID" id="102796392"/>
<dbReference type="InterPro" id="IPR013783">
    <property type="entry name" value="Ig-like_fold"/>
</dbReference>
<evidence type="ECO:0000256" key="9">
    <source>
        <dbReference type="SAM" id="SignalP"/>
    </source>
</evidence>
<feature type="chain" id="PRO_5018632496" evidence="9">
    <location>
        <begin position="27"/>
        <end position="405"/>
    </location>
</feature>
<dbReference type="PANTHER" id="PTHR23037:SF45">
    <property type="entry name" value="INTERLEUKIN 13 RECEPTOR SUBUNIT ALPHA 2"/>
    <property type="match status" value="1"/>
</dbReference>
<dbReference type="STRING" id="32507.ENSNBRP00000027913"/>
<evidence type="ECO:0000256" key="2">
    <source>
        <dbReference type="ARBA" id="ARBA00022692"/>
    </source>
</evidence>